<sequence>MFEDLLKAAKALKKSHSPPEIPEALSRAIPSEAALQHVKSLLESDDADPVARLWATYAIVKNGKLIQPDDAGRDAETAALRDIAVAVGELMAPVCSGTSLDEEDDDTDCALLALKGSLGLHILDQLTKAHPSALTLQAQSLISIVAFTDPTDPWTTPATSHLARAVLEAHFRNPSPSLSPSPTSASNTTRNRTPENQARPTEQNDALTRFITEDVLSSFLRGLFAKTPRPATVTASGRKAEFVQRTRYDHRGGETEEAADAKPWKYARRYAVTVFAWAVERADQPLLQKHWHKYTPILLTLLDEPPRAHPSTPTTPSLRVRALHILRTFWARCPPGLMRDTGLADVLEQAVFPTVLYLPGLTPEDEAVALLGAAYPALFEMAGVVGPPQTQQEDADDGSDDADGGGENMQGNREFTDAQRRLLDKIVRQGIMVGYHHAKGHVRLVELFCEKLRCLVNGMGILAIKYLKDFMPMVSEIMTDPFGTKHPPALLSATKLLQAILRACWPRIPHYCNEVIKILMLCWLNIEDEELYPAGSPTPTEVRAELTKTAEMLSATMMAARVDMTERVGTLIEKEPDLRSLFKSAEAT</sequence>
<dbReference type="AlphaFoldDB" id="A0AAI8VW57"/>
<feature type="compositionally biased region" description="Acidic residues" evidence="2">
    <location>
        <begin position="393"/>
        <end position="404"/>
    </location>
</feature>
<dbReference type="GO" id="GO:0110078">
    <property type="term" value="C:TTT Hsp90 cochaperone complex"/>
    <property type="evidence" value="ECO:0007669"/>
    <property type="project" value="InterPro"/>
</dbReference>
<accession>A0AAI8VW57</accession>
<dbReference type="SUPFAM" id="SSF48371">
    <property type="entry name" value="ARM repeat"/>
    <property type="match status" value="1"/>
</dbReference>
<evidence type="ECO:0000256" key="1">
    <source>
        <dbReference type="ARBA" id="ARBA00034736"/>
    </source>
</evidence>
<feature type="compositionally biased region" description="Low complexity" evidence="2">
    <location>
        <begin position="172"/>
        <end position="191"/>
    </location>
</feature>
<dbReference type="Proteomes" id="UP001295740">
    <property type="component" value="Unassembled WGS sequence"/>
</dbReference>
<evidence type="ECO:0000313" key="3">
    <source>
        <dbReference type="EMBL" id="CAJ2512162.1"/>
    </source>
</evidence>
<protein>
    <submittedName>
        <fullName evidence="3">Uu.00g051770.m01.CDS01</fullName>
    </submittedName>
</protein>
<name>A0AAI8VW57_9PEZI</name>
<dbReference type="Pfam" id="PF10521">
    <property type="entry name" value="Tti2"/>
    <property type="match status" value="1"/>
</dbReference>
<dbReference type="EMBL" id="CAUWAG010000019">
    <property type="protein sequence ID" value="CAJ2512162.1"/>
    <property type="molecule type" value="Genomic_DNA"/>
</dbReference>
<proteinExistence type="inferred from homology"/>
<feature type="region of interest" description="Disordered" evidence="2">
    <location>
        <begin position="171"/>
        <end position="204"/>
    </location>
</feature>
<feature type="compositionally biased region" description="Polar residues" evidence="2">
    <location>
        <begin position="195"/>
        <end position="204"/>
    </location>
</feature>
<evidence type="ECO:0000313" key="4">
    <source>
        <dbReference type="Proteomes" id="UP001295740"/>
    </source>
</evidence>
<reference evidence="3" key="1">
    <citation type="submission" date="2023-10" db="EMBL/GenBank/DDBJ databases">
        <authorList>
            <person name="Hackl T."/>
        </authorList>
    </citation>
    <scope>NUCLEOTIDE SEQUENCE</scope>
</reference>
<evidence type="ECO:0000256" key="2">
    <source>
        <dbReference type="SAM" id="MobiDB-lite"/>
    </source>
</evidence>
<dbReference type="InterPro" id="IPR016024">
    <property type="entry name" value="ARM-type_fold"/>
</dbReference>
<dbReference type="GO" id="GO:0005829">
    <property type="term" value="C:cytosol"/>
    <property type="evidence" value="ECO:0007669"/>
    <property type="project" value="TreeGrafter"/>
</dbReference>
<gene>
    <name evidence="3" type="ORF">KHLLAP_LOCUS12630</name>
</gene>
<dbReference type="InterPro" id="IPR018870">
    <property type="entry name" value="Tti2"/>
</dbReference>
<organism evidence="3 4">
    <name type="scientific">Anthostomella pinea</name>
    <dbReference type="NCBI Taxonomy" id="933095"/>
    <lineage>
        <taxon>Eukaryota</taxon>
        <taxon>Fungi</taxon>
        <taxon>Dikarya</taxon>
        <taxon>Ascomycota</taxon>
        <taxon>Pezizomycotina</taxon>
        <taxon>Sordariomycetes</taxon>
        <taxon>Xylariomycetidae</taxon>
        <taxon>Xylariales</taxon>
        <taxon>Xylariaceae</taxon>
        <taxon>Anthostomella</taxon>
    </lineage>
</organism>
<feature type="region of interest" description="Disordered" evidence="2">
    <location>
        <begin position="387"/>
        <end position="413"/>
    </location>
</feature>
<dbReference type="PANTHER" id="PTHR32226">
    <property type="entry name" value="TELO2-INTERACTING PROTEIN 2"/>
    <property type="match status" value="1"/>
</dbReference>
<dbReference type="GO" id="GO:0005634">
    <property type="term" value="C:nucleus"/>
    <property type="evidence" value="ECO:0007669"/>
    <property type="project" value="TreeGrafter"/>
</dbReference>
<dbReference type="PANTHER" id="PTHR32226:SF2">
    <property type="entry name" value="TELO2-INTERACTING PROTEIN 2"/>
    <property type="match status" value="1"/>
</dbReference>
<comment type="caution">
    <text evidence="3">The sequence shown here is derived from an EMBL/GenBank/DDBJ whole genome shotgun (WGS) entry which is preliminary data.</text>
</comment>
<keyword evidence="4" id="KW-1185">Reference proteome</keyword>
<comment type="similarity">
    <text evidence="1">Belongs to the TTI2 family.</text>
</comment>